<evidence type="ECO:0000313" key="1">
    <source>
        <dbReference type="EMBL" id="MBB3210556.1"/>
    </source>
</evidence>
<protein>
    <submittedName>
        <fullName evidence="1">Uncharacterized protein</fullName>
    </submittedName>
</protein>
<name>A0A7W5E5F4_9BACT</name>
<keyword evidence="2" id="KW-1185">Reference proteome</keyword>
<organism evidence="1 2">
    <name type="scientific">Aporhodopirellula rubra</name>
    <dbReference type="NCBI Taxonomy" id="980271"/>
    <lineage>
        <taxon>Bacteria</taxon>
        <taxon>Pseudomonadati</taxon>
        <taxon>Planctomycetota</taxon>
        <taxon>Planctomycetia</taxon>
        <taxon>Pirellulales</taxon>
        <taxon>Pirellulaceae</taxon>
        <taxon>Aporhodopirellula</taxon>
    </lineage>
</organism>
<proteinExistence type="predicted"/>
<dbReference type="Proteomes" id="UP000536179">
    <property type="component" value="Unassembled WGS sequence"/>
</dbReference>
<accession>A0A7W5E5F4</accession>
<gene>
    <name evidence="1" type="ORF">FHS27_006403</name>
</gene>
<sequence>MLESDGYLFKLLANDTGVVLFPHTIEHRDATQPGIKYADDSRGNALAAMVKPGRIEFRYHRGFSDDRVKQLSERMLALPELQFASGSTITYQARTLIHGSD</sequence>
<dbReference type="EMBL" id="JACHXU010000041">
    <property type="protein sequence ID" value="MBB3210556.1"/>
    <property type="molecule type" value="Genomic_DNA"/>
</dbReference>
<evidence type="ECO:0000313" key="2">
    <source>
        <dbReference type="Proteomes" id="UP000536179"/>
    </source>
</evidence>
<dbReference type="RefSeq" id="WP_144058726.1">
    <property type="nucleotide sequence ID" value="NZ_JACHXU010000041.1"/>
</dbReference>
<comment type="caution">
    <text evidence="1">The sequence shown here is derived from an EMBL/GenBank/DDBJ whole genome shotgun (WGS) entry which is preliminary data.</text>
</comment>
<reference evidence="1 2" key="1">
    <citation type="submission" date="2020-08" db="EMBL/GenBank/DDBJ databases">
        <title>Genomic Encyclopedia of Type Strains, Phase III (KMG-III): the genomes of soil and plant-associated and newly described type strains.</title>
        <authorList>
            <person name="Whitman W."/>
        </authorList>
    </citation>
    <scope>NUCLEOTIDE SEQUENCE [LARGE SCALE GENOMIC DNA]</scope>
    <source>
        <strain evidence="1 2">CECT 8075</strain>
    </source>
</reference>
<dbReference type="AlphaFoldDB" id="A0A7W5E5F4"/>